<dbReference type="GO" id="GO:0016020">
    <property type="term" value="C:membrane"/>
    <property type="evidence" value="ECO:0007669"/>
    <property type="project" value="InterPro"/>
</dbReference>
<feature type="transmembrane region" description="Helical" evidence="1">
    <location>
        <begin position="165"/>
        <end position="186"/>
    </location>
</feature>
<feature type="transmembrane region" description="Helical" evidence="1">
    <location>
        <begin position="232"/>
        <end position="258"/>
    </location>
</feature>
<dbReference type="PANTHER" id="PTHR30128:SF19">
    <property type="entry name" value="PHOTOSYSTEM I P700 CHLOROPHYLL A APOPROTEIN A1-RELATED"/>
    <property type="match status" value="1"/>
</dbReference>
<feature type="transmembrane region" description="Helical" evidence="1">
    <location>
        <begin position="68"/>
        <end position="88"/>
    </location>
</feature>
<feature type="transmembrane region" description="Helical" evidence="1">
    <location>
        <begin position="125"/>
        <end position="145"/>
    </location>
</feature>
<dbReference type="InterPro" id="IPR001280">
    <property type="entry name" value="PSI_PsaA/B"/>
</dbReference>
<dbReference type="Pfam" id="PF00223">
    <property type="entry name" value="PsaA_PsaB"/>
    <property type="match status" value="1"/>
</dbReference>
<dbReference type="GO" id="GO:0009579">
    <property type="term" value="C:thylakoid"/>
    <property type="evidence" value="ECO:0007669"/>
    <property type="project" value="InterPro"/>
</dbReference>
<sequence>MMKWNQHKTHQKFTFYWHWKHITLWQGNVSQFNESSTYLMGWLRDYLWLNSSQLINGYNPFGMNSLSVWAWMFLFGHLVWATGFMFLISWRGYWQELIETLAWAHERTPLANLIRWRDKPVAQNGYTNIISLSSSIAQVGLMYVLGCPHQKATIQLSFVQACFHLLEPILWNVLFVMTFVTAFVSIVKLIRSWAFRVPIILLLCLNFLYGLFKYVNAASMFNVLCYSYRMNGVLFVSLGFLVLCCFILVLWCLCVFFVETSKPNRGGVM</sequence>
<accession>A2Q462</accession>
<keyword evidence="1" id="KW-0812">Transmembrane</keyword>
<feature type="transmembrane region" description="Helical" evidence="1">
    <location>
        <begin position="193"/>
        <end position="212"/>
    </location>
</feature>
<proteinExistence type="predicted"/>
<reference evidence="2" key="2">
    <citation type="submission" date="2007-03" db="EMBL/GenBank/DDBJ databases">
        <authorList>
            <consortium name="The International Medicago Genome Annotation Group"/>
        </authorList>
    </citation>
    <scope>NUCLEOTIDE SEQUENCE</scope>
</reference>
<keyword evidence="1" id="KW-1133">Transmembrane helix</keyword>
<dbReference type="GO" id="GO:0015979">
    <property type="term" value="P:photosynthesis"/>
    <property type="evidence" value="ECO:0007669"/>
    <property type="project" value="InterPro"/>
</dbReference>
<evidence type="ECO:0008006" key="3">
    <source>
        <dbReference type="Google" id="ProtNLM"/>
    </source>
</evidence>
<keyword evidence="1" id="KW-0472">Membrane</keyword>
<evidence type="ECO:0000313" key="2">
    <source>
        <dbReference type="EMBL" id="ABN08412.1"/>
    </source>
</evidence>
<reference evidence="2" key="1">
    <citation type="submission" date="2005-01" db="EMBL/GenBank/DDBJ databases">
        <authorList>
            <person name="Town C.D."/>
        </authorList>
    </citation>
    <scope>NUCLEOTIDE SEQUENCE</scope>
</reference>
<dbReference type="SUPFAM" id="SSF81558">
    <property type="entry name" value="Photosystem I subunits PsaA/PsaB"/>
    <property type="match status" value="1"/>
</dbReference>
<evidence type="ECO:0000256" key="1">
    <source>
        <dbReference type="SAM" id="Phobius"/>
    </source>
</evidence>
<organism evidence="2">
    <name type="scientific">Medicago truncatula</name>
    <name type="common">Barrel medic</name>
    <name type="synonym">Medicago tribuloides</name>
    <dbReference type="NCBI Taxonomy" id="3880"/>
    <lineage>
        <taxon>Eukaryota</taxon>
        <taxon>Viridiplantae</taxon>
        <taxon>Streptophyta</taxon>
        <taxon>Embryophyta</taxon>
        <taxon>Tracheophyta</taxon>
        <taxon>Spermatophyta</taxon>
        <taxon>Magnoliopsida</taxon>
        <taxon>eudicotyledons</taxon>
        <taxon>Gunneridae</taxon>
        <taxon>Pentapetalae</taxon>
        <taxon>rosids</taxon>
        <taxon>fabids</taxon>
        <taxon>Fabales</taxon>
        <taxon>Fabaceae</taxon>
        <taxon>Papilionoideae</taxon>
        <taxon>50 kb inversion clade</taxon>
        <taxon>NPAAA clade</taxon>
        <taxon>Hologalegina</taxon>
        <taxon>IRL clade</taxon>
        <taxon>Trifolieae</taxon>
        <taxon>Medicago</taxon>
    </lineage>
</organism>
<protein>
    <recommendedName>
        <fullName evidence="3">Transmembrane protein</fullName>
    </recommendedName>
</protein>
<dbReference type="PANTHER" id="PTHR30128">
    <property type="entry name" value="OUTER MEMBRANE PROTEIN, OMPA-RELATED"/>
    <property type="match status" value="1"/>
</dbReference>
<dbReference type="Gene3D" id="1.20.1130.10">
    <property type="entry name" value="Photosystem I PsaA/PsaB"/>
    <property type="match status" value="1"/>
</dbReference>
<dbReference type="EMBL" id="AC155896">
    <property type="protein sequence ID" value="ABN08412.1"/>
    <property type="molecule type" value="Genomic_DNA"/>
</dbReference>
<name>A2Q462_MEDTR</name>
<dbReference type="AlphaFoldDB" id="A2Q462"/>
<gene>
    <name evidence="2" type="ORF">MtrDRAFT_AC155896g45v2</name>
</gene>
<dbReference type="InterPro" id="IPR036408">
    <property type="entry name" value="PSI_PsaA/B_sf"/>
</dbReference>